<evidence type="ECO:0000259" key="19">
    <source>
        <dbReference type="PROSITE" id="PS50109"/>
    </source>
</evidence>
<dbReference type="GO" id="GO:0046983">
    <property type="term" value="F:protein dimerization activity"/>
    <property type="evidence" value="ECO:0007669"/>
    <property type="project" value="InterPro"/>
</dbReference>
<keyword evidence="9" id="KW-0808">Transferase</keyword>
<evidence type="ECO:0000256" key="17">
    <source>
        <dbReference type="ARBA" id="ARBA00024827"/>
    </source>
</evidence>
<keyword evidence="7" id="KW-0963">Cytoplasm</keyword>
<gene>
    <name evidence="20" type="ORF">DFR29_107219</name>
</gene>
<dbReference type="InterPro" id="IPR036890">
    <property type="entry name" value="HATPase_C_sf"/>
</dbReference>
<dbReference type="PROSITE" id="PS50109">
    <property type="entry name" value="HIS_KIN"/>
    <property type="match status" value="1"/>
</dbReference>
<accession>A0A4R6YWJ8</accession>
<evidence type="ECO:0000256" key="2">
    <source>
        <dbReference type="ARBA" id="ARBA00001966"/>
    </source>
</evidence>
<evidence type="ECO:0000256" key="12">
    <source>
        <dbReference type="ARBA" id="ARBA00022777"/>
    </source>
</evidence>
<dbReference type="EC" id="2.7.13.3" evidence="4"/>
<keyword evidence="11" id="KW-0547">Nucleotide-binding</keyword>
<evidence type="ECO:0000256" key="11">
    <source>
        <dbReference type="ARBA" id="ARBA00022741"/>
    </source>
</evidence>
<dbReference type="InterPro" id="IPR005467">
    <property type="entry name" value="His_kinase_dom"/>
</dbReference>
<dbReference type="Gene3D" id="1.20.5.1930">
    <property type="match status" value="1"/>
</dbReference>
<dbReference type="GO" id="GO:0005737">
    <property type="term" value="C:cytoplasm"/>
    <property type="evidence" value="ECO:0007669"/>
    <property type="project" value="UniProtKB-SubCell"/>
</dbReference>
<dbReference type="Proteomes" id="UP000295293">
    <property type="component" value="Unassembled WGS sequence"/>
</dbReference>
<dbReference type="SUPFAM" id="SSF55874">
    <property type="entry name" value="ATPase domain of HSP90 chaperone/DNA topoisomerase II/histidine kinase"/>
    <property type="match status" value="1"/>
</dbReference>
<comment type="subcellular location">
    <subcellularLocation>
        <location evidence="3">Cytoplasm</location>
    </subcellularLocation>
</comment>
<keyword evidence="10" id="KW-0479">Metal-binding</keyword>
<keyword evidence="13" id="KW-0067">ATP-binding</keyword>
<evidence type="ECO:0000256" key="18">
    <source>
        <dbReference type="ARBA" id="ARBA00030800"/>
    </source>
</evidence>
<evidence type="ECO:0000256" key="14">
    <source>
        <dbReference type="ARBA" id="ARBA00023004"/>
    </source>
</evidence>
<evidence type="ECO:0000256" key="1">
    <source>
        <dbReference type="ARBA" id="ARBA00000085"/>
    </source>
</evidence>
<evidence type="ECO:0000256" key="10">
    <source>
        <dbReference type="ARBA" id="ARBA00022723"/>
    </source>
</evidence>
<dbReference type="Pfam" id="PF02518">
    <property type="entry name" value="HATPase_c"/>
    <property type="match status" value="1"/>
</dbReference>
<dbReference type="InterPro" id="IPR004358">
    <property type="entry name" value="Sig_transdc_His_kin-like_C"/>
</dbReference>
<name>A0A4R6YWJ8_9GAMM</name>
<keyword evidence="12 20" id="KW-0418">Kinase</keyword>
<evidence type="ECO:0000256" key="5">
    <source>
        <dbReference type="ARBA" id="ARBA00017322"/>
    </source>
</evidence>
<evidence type="ECO:0000256" key="8">
    <source>
        <dbReference type="ARBA" id="ARBA00022553"/>
    </source>
</evidence>
<keyword evidence="21" id="KW-1185">Reference proteome</keyword>
<evidence type="ECO:0000256" key="4">
    <source>
        <dbReference type="ARBA" id="ARBA00012438"/>
    </source>
</evidence>
<dbReference type="GO" id="GO:0051539">
    <property type="term" value="F:4 iron, 4 sulfur cluster binding"/>
    <property type="evidence" value="ECO:0007669"/>
    <property type="project" value="UniProtKB-KW"/>
</dbReference>
<comment type="caution">
    <text evidence="20">The sequence shown here is derived from an EMBL/GenBank/DDBJ whole genome shotgun (WGS) entry which is preliminary data.</text>
</comment>
<dbReference type="GO" id="GO:0005524">
    <property type="term" value="F:ATP binding"/>
    <property type="evidence" value="ECO:0007669"/>
    <property type="project" value="UniProtKB-KW"/>
</dbReference>
<dbReference type="Gene3D" id="3.30.565.10">
    <property type="entry name" value="Histidine kinase-like ATPase, C-terminal domain"/>
    <property type="match status" value="1"/>
</dbReference>
<evidence type="ECO:0000256" key="15">
    <source>
        <dbReference type="ARBA" id="ARBA00023012"/>
    </source>
</evidence>
<evidence type="ECO:0000256" key="6">
    <source>
        <dbReference type="ARBA" id="ARBA00022485"/>
    </source>
</evidence>
<feature type="domain" description="Histidine kinase" evidence="19">
    <location>
        <begin position="159"/>
        <end position="254"/>
    </location>
</feature>
<organism evidence="20 21">
    <name type="scientific">Tahibacter aquaticus</name>
    <dbReference type="NCBI Taxonomy" id="520092"/>
    <lineage>
        <taxon>Bacteria</taxon>
        <taxon>Pseudomonadati</taxon>
        <taxon>Pseudomonadota</taxon>
        <taxon>Gammaproteobacteria</taxon>
        <taxon>Lysobacterales</taxon>
        <taxon>Rhodanobacteraceae</taxon>
        <taxon>Tahibacter</taxon>
    </lineage>
</organism>
<evidence type="ECO:0000256" key="13">
    <source>
        <dbReference type="ARBA" id="ARBA00022840"/>
    </source>
</evidence>
<dbReference type="InterPro" id="IPR003594">
    <property type="entry name" value="HATPase_dom"/>
</dbReference>
<comment type="cofactor">
    <cofactor evidence="2">
        <name>[4Fe-4S] cluster</name>
        <dbReference type="ChEBI" id="CHEBI:49883"/>
    </cofactor>
</comment>
<evidence type="ECO:0000256" key="3">
    <source>
        <dbReference type="ARBA" id="ARBA00004496"/>
    </source>
</evidence>
<dbReference type="GO" id="GO:0016020">
    <property type="term" value="C:membrane"/>
    <property type="evidence" value="ECO:0007669"/>
    <property type="project" value="InterPro"/>
</dbReference>
<dbReference type="PANTHER" id="PTHR24421:SF10">
    <property type="entry name" value="NITRATE_NITRITE SENSOR PROTEIN NARQ"/>
    <property type="match status" value="1"/>
</dbReference>
<dbReference type="GO" id="GO:0000155">
    <property type="term" value="F:phosphorelay sensor kinase activity"/>
    <property type="evidence" value="ECO:0007669"/>
    <property type="project" value="InterPro"/>
</dbReference>
<keyword evidence="8" id="KW-0597">Phosphoprotein</keyword>
<evidence type="ECO:0000313" key="21">
    <source>
        <dbReference type="Proteomes" id="UP000295293"/>
    </source>
</evidence>
<evidence type="ECO:0000256" key="7">
    <source>
        <dbReference type="ARBA" id="ARBA00022490"/>
    </source>
</evidence>
<dbReference type="EMBL" id="SNZH01000007">
    <property type="protein sequence ID" value="TDR43206.1"/>
    <property type="molecule type" value="Genomic_DNA"/>
</dbReference>
<dbReference type="InterPro" id="IPR011712">
    <property type="entry name" value="Sig_transdc_His_kin_sub3_dim/P"/>
</dbReference>
<dbReference type="Pfam" id="PF07730">
    <property type="entry name" value="HisKA_3"/>
    <property type="match status" value="1"/>
</dbReference>
<keyword evidence="16" id="KW-0411">Iron-sulfur</keyword>
<evidence type="ECO:0000256" key="9">
    <source>
        <dbReference type="ARBA" id="ARBA00022679"/>
    </source>
</evidence>
<reference evidence="20 21" key="1">
    <citation type="submission" date="2019-03" db="EMBL/GenBank/DDBJ databases">
        <title>Genomic Encyclopedia of Type Strains, Phase IV (KMG-IV): sequencing the most valuable type-strain genomes for metagenomic binning, comparative biology and taxonomic classification.</title>
        <authorList>
            <person name="Goeker M."/>
        </authorList>
    </citation>
    <scope>NUCLEOTIDE SEQUENCE [LARGE SCALE GENOMIC DNA]</scope>
    <source>
        <strain evidence="20 21">DSM 21667</strain>
    </source>
</reference>
<evidence type="ECO:0000256" key="16">
    <source>
        <dbReference type="ARBA" id="ARBA00023014"/>
    </source>
</evidence>
<dbReference type="InterPro" id="IPR050482">
    <property type="entry name" value="Sensor_HK_TwoCompSys"/>
</dbReference>
<evidence type="ECO:0000313" key="20">
    <source>
        <dbReference type="EMBL" id="TDR43206.1"/>
    </source>
</evidence>
<dbReference type="GO" id="GO:0046872">
    <property type="term" value="F:metal ion binding"/>
    <property type="evidence" value="ECO:0007669"/>
    <property type="project" value="UniProtKB-KW"/>
</dbReference>
<dbReference type="PANTHER" id="PTHR24421">
    <property type="entry name" value="NITRATE/NITRITE SENSOR PROTEIN NARX-RELATED"/>
    <property type="match status" value="1"/>
</dbReference>
<keyword evidence="15" id="KW-0902">Two-component regulatory system</keyword>
<dbReference type="SMART" id="SM00387">
    <property type="entry name" value="HATPase_c"/>
    <property type="match status" value="1"/>
</dbReference>
<sequence length="260" mass="28632">MGMAADSANVGELGRRIDDLMRQHAALLTQLQQDQHRTRHLARSVWRIEEEARRRIARELHDGVGQNLVALMRQLDVISAGLPAAATAGREGLLRARELVQLTLDDTRSLSRLLRPQILDDLGLESALRWLARSIEGLAVTLELPEQLPEISDEISTLIFRVSQEALSNASRHSGATQVKVALNAHANGQWIRLEIDDNGRGCELSQALSAGREGHGSGLGGMRDRIDLFDGKLDLQSTPGKGFRISIELPLRSAMRNDP</sequence>
<comment type="function">
    <text evidence="17">Member of the two-component regulatory system NreB/NreC involved in the control of dissimilatory nitrate/nitrite reduction in response to oxygen. NreB functions as a direct oxygen sensor histidine kinase which is autophosphorylated, in the absence of oxygen, probably at the conserved histidine residue, and transfers its phosphate group probably to a conserved aspartate residue of NreC. NreB/NreC activates the expression of the nitrate (narGHJI) and nitrite (nir) reductase operons, as well as the putative nitrate transporter gene narT.</text>
</comment>
<dbReference type="CDD" id="cd16917">
    <property type="entry name" value="HATPase_UhpB-NarQ-NarX-like"/>
    <property type="match status" value="1"/>
</dbReference>
<dbReference type="AlphaFoldDB" id="A0A4R6YWJ8"/>
<dbReference type="PRINTS" id="PR00344">
    <property type="entry name" value="BCTRLSENSOR"/>
</dbReference>
<proteinExistence type="predicted"/>
<comment type="catalytic activity">
    <reaction evidence="1">
        <text>ATP + protein L-histidine = ADP + protein N-phospho-L-histidine.</text>
        <dbReference type="EC" id="2.7.13.3"/>
    </reaction>
</comment>
<keyword evidence="14" id="KW-0408">Iron</keyword>
<protein>
    <recommendedName>
        <fullName evidence="5">Oxygen sensor histidine kinase NreB</fullName>
        <ecNumber evidence="4">2.7.13.3</ecNumber>
    </recommendedName>
    <alternativeName>
        <fullName evidence="18">Nitrogen regulation protein B</fullName>
    </alternativeName>
</protein>
<keyword evidence="6" id="KW-0004">4Fe-4S</keyword>